<keyword evidence="3" id="KW-1185">Reference proteome</keyword>
<dbReference type="EMBL" id="JACJFM010000004">
    <property type="protein sequence ID" value="MBB1485856.1"/>
    <property type="molecule type" value="Genomic_DNA"/>
</dbReference>
<dbReference type="Pfam" id="PF04612">
    <property type="entry name" value="T2SSM"/>
    <property type="match status" value="1"/>
</dbReference>
<sequence>MLQKISLPDTEQLIPAGVRQWWQQQSERDQKAVMLLSLFLVLVMFYVLIWQPVVSSVQSRDNKQLRLESRSENVYLRKYDLMNQYGTTDVLPLAEWLKQRSKEYGIRVASQNKDRAGQILLTVTYSQQQKVSAFLQRFSLYADLVDVNVNQSRRELIIRYREKA</sequence>
<keyword evidence="1" id="KW-0812">Transmembrane</keyword>
<dbReference type="AlphaFoldDB" id="A0A839INJ9"/>
<accession>A0A839INJ9</accession>
<reference evidence="2 3" key="1">
    <citation type="submission" date="2020-08" db="EMBL/GenBank/DDBJ databases">
        <title>Oceanospirillum sp. nov. isolated from marine sediment.</title>
        <authorList>
            <person name="Ji X."/>
        </authorList>
    </citation>
    <scope>NUCLEOTIDE SEQUENCE [LARGE SCALE GENOMIC DNA]</scope>
    <source>
        <strain evidence="2 3">D5</strain>
    </source>
</reference>
<dbReference type="RefSeq" id="WP_220495506.1">
    <property type="nucleotide sequence ID" value="NZ_JACJFM010000004.1"/>
</dbReference>
<gene>
    <name evidence="2" type="ORF">H4O21_04420</name>
</gene>
<organism evidence="2 3">
    <name type="scientific">Oceanospirillum sediminis</name>
    <dbReference type="NCBI Taxonomy" id="2760088"/>
    <lineage>
        <taxon>Bacteria</taxon>
        <taxon>Pseudomonadati</taxon>
        <taxon>Pseudomonadota</taxon>
        <taxon>Gammaproteobacteria</taxon>
        <taxon>Oceanospirillales</taxon>
        <taxon>Oceanospirillaceae</taxon>
        <taxon>Oceanospirillum</taxon>
    </lineage>
</organism>
<keyword evidence="1" id="KW-1133">Transmembrane helix</keyword>
<evidence type="ECO:0000313" key="2">
    <source>
        <dbReference type="EMBL" id="MBB1485856.1"/>
    </source>
</evidence>
<proteinExistence type="predicted"/>
<dbReference type="InterPro" id="IPR007690">
    <property type="entry name" value="T2SS_GspM"/>
</dbReference>
<feature type="transmembrane region" description="Helical" evidence="1">
    <location>
        <begin position="32"/>
        <end position="50"/>
    </location>
</feature>
<protein>
    <submittedName>
        <fullName evidence="2">Type II secretion system protein M</fullName>
    </submittedName>
</protein>
<name>A0A839INJ9_9GAMM</name>
<dbReference type="GO" id="GO:0015628">
    <property type="term" value="P:protein secretion by the type II secretion system"/>
    <property type="evidence" value="ECO:0007669"/>
    <property type="project" value="InterPro"/>
</dbReference>
<evidence type="ECO:0000313" key="3">
    <source>
        <dbReference type="Proteomes" id="UP000565262"/>
    </source>
</evidence>
<dbReference type="GO" id="GO:0015627">
    <property type="term" value="C:type II protein secretion system complex"/>
    <property type="evidence" value="ECO:0007669"/>
    <property type="project" value="InterPro"/>
</dbReference>
<dbReference type="Proteomes" id="UP000565262">
    <property type="component" value="Unassembled WGS sequence"/>
</dbReference>
<comment type="caution">
    <text evidence="2">The sequence shown here is derived from an EMBL/GenBank/DDBJ whole genome shotgun (WGS) entry which is preliminary data.</text>
</comment>
<evidence type="ECO:0000256" key="1">
    <source>
        <dbReference type="SAM" id="Phobius"/>
    </source>
</evidence>
<keyword evidence="1" id="KW-0472">Membrane</keyword>